<comment type="caution">
    <text evidence="4">The sequence shown here is derived from an EMBL/GenBank/DDBJ whole genome shotgun (WGS) entry which is preliminary data.</text>
</comment>
<organism evidence="4 5">
    <name type="scientific">Brevundimonas variabilis</name>
    <dbReference type="NCBI Taxonomy" id="74312"/>
    <lineage>
        <taxon>Bacteria</taxon>
        <taxon>Pseudomonadati</taxon>
        <taxon>Pseudomonadota</taxon>
        <taxon>Alphaproteobacteria</taxon>
        <taxon>Caulobacterales</taxon>
        <taxon>Caulobacteraceae</taxon>
        <taxon>Brevundimonas</taxon>
    </lineage>
</organism>
<dbReference type="GO" id="GO:0006178">
    <property type="term" value="P:guanine salvage"/>
    <property type="evidence" value="ECO:0007669"/>
    <property type="project" value="TreeGrafter"/>
</dbReference>
<keyword evidence="5" id="KW-1185">Reference proteome</keyword>
<dbReference type="GO" id="GO:0004422">
    <property type="term" value="F:hypoxanthine phosphoribosyltransferase activity"/>
    <property type="evidence" value="ECO:0007669"/>
    <property type="project" value="TreeGrafter"/>
</dbReference>
<dbReference type="SUPFAM" id="SSF53271">
    <property type="entry name" value="PRTase-like"/>
    <property type="match status" value="1"/>
</dbReference>
<keyword evidence="4" id="KW-0808">Transferase</keyword>
<dbReference type="CDD" id="cd06223">
    <property type="entry name" value="PRTases_typeI"/>
    <property type="match status" value="1"/>
</dbReference>
<dbReference type="GO" id="GO:0046100">
    <property type="term" value="P:hypoxanthine metabolic process"/>
    <property type="evidence" value="ECO:0007669"/>
    <property type="project" value="TreeGrafter"/>
</dbReference>
<dbReference type="Proteomes" id="UP000545037">
    <property type="component" value="Unassembled WGS sequence"/>
</dbReference>
<feature type="domain" description="Phosphoribosyltransferase" evidence="3">
    <location>
        <begin position="27"/>
        <end position="169"/>
    </location>
</feature>
<dbReference type="InterPro" id="IPR050408">
    <property type="entry name" value="HGPRT"/>
</dbReference>
<dbReference type="EMBL" id="JACHOR010000001">
    <property type="protein sequence ID" value="MBB5745129.1"/>
    <property type="molecule type" value="Genomic_DNA"/>
</dbReference>
<dbReference type="EC" id="2.4.2.8" evidence="4"/>
<gene>
    <name evidence="4" type="ORF">GGR13_000701</name>
</gene>
<comment type="catalytic activity">
    <reaction evidence="2">
        <text>IMP + diphosphate = hypoxanthine + 5-phospho-alpha-D-ribose 1-diphosphate</text>
        <dbReference type="Rhea" id="RHEA:17973"/>
        <dbReference type="ChEBI" id="CHEBI:17368"/>
        <dbReference type="ChEBI" id="CHEBI:33019"/>
        <dbReference type="ChEBI" id="CHEBI:58017"/>
        <dbReference type="ChEBI" id="CHEBI:58053"/>
        <dbReference type="EC" id="2.4.2.8"/>
    </reaction>
    <physiologicalReaction direction="right-to-left" evidence="2">
        <dbReference type="Rhea" id="RHEA:17975"/>
    </physiologicalReaction>
</comment>
<dbReference type="Gene3D" id="3.40.50.2020">
    <property type="match status" value="1"/>
</dbReference>
<dbReference type="GO" id="GO:0032263">
    <property type="term" value="P:GMP salvage"/>
    <property type="evidence" value="ECO:0007669"/>
    <property type="project" value="TreeGrafter"/>
</dbReference>
<protein>
    <submittedName>
        <fullName evidence="4">Hypoxanthine phosphoribosyltransferase</fullName>
        <ecNumber evidence="4">2.4.2.8</ecNumber>
    </submittedName>
</protein>
<evidence type="ECO:0000313" key="5">
    <source>
        <dbReference type="Proteomes" id="UP000545037"/>
    </source>
</evidence>
<evidence type="ECO:0000313" key="4">
    <source>
        <dbReference type="EMBL" id="MBB5745129.1"/>
    </source>
</evidence>
<evidence type="ECO:0000256" key="1">
    <source>
        <dbReference type="ARBA" id="ARBA00048811"/>
    </source>
</evidence>
<dbReference type="InterPro" id="IPR029057">
    <property type="entry name" value="PRTase-like"/>
</dbReference>
<evidence type="ECO:0000259" key="3">
    <source>
        <dbReference type="Pfam" id="PF00156"/>
    </source>
</evidence>
<dbReference type="InterPro" id="IPR000836">
    <property type="entry name" value="PRTase_dom"/>
</dbReference>
<dbReference type="GO" id="GO:0032264">
    <property type="term" value="P:IMP salvage"/>
    <property type="evidence" value="ECO:0007669"/>
    <property type="project" value="TreeGrafter"/>
</dbReference>
<accession>A0A7W9CGH7</accession>
<comment type="catalytic activity">
    <reaction evidence="1">
        <text>GMP + diphosphate = guanine + 5-phospho-alpha-D-ribose 1-diphosphate</text>
        <dbReference type="Rhea" id="RHEA:25424"/>
        <dbReference type="ChEBI" id="CHEBI:16235"/>
        <dbReference type="ChEBI" id="CHEBI:33019"/>
        <dbReference type="ChEBI" id="CHEBI:58017"/>
        <dbReference type="ChEBI" id="CHEBI:58115"/>
        <dbReference type="EC" id="2.4.2.8"/>
    </reaction>
    <physiologicalReaction direction="right-to-left" evidence="1">
        <dbReference type="Rhea" id="RHEA:25426"/>
    </physiologicalReaction>
</comment>
<dbReference type="PANTHER" id="PTHR43340:SF1">
    <property type="entry name" value="HYPOXANTHINE PHOSPHORIBOSYLTRANSFERASE"/>
    <property type="match status" value="1"/>
</dbReference>
<proteinExistence type="predicted"/>
<evidence type="ECO:0000256" key="2">
    <source>
        <dbReference type="ARBA" id="ARBA00049402"/>
    </source>
</evidence>
<keyword evidence="4" id="KW-0328">Glycosyltransferase</keyword>
<name>A0A7W9CGH7_9CAUL</name>
<dbReference type="AlphaFoldDB" id="A0A7W9CGH7"/>
<reference evidence="4 5" key="1">
    <citation type="submission" date="2020-08" db="EMBL/GenBank/DDBJ databases">
        <title>Genomic Encyclopedia of Type Strains, Phase IV (KMG-IV): sequencing the most valuable type-strain genomes for metagenomic binning, comparative biology and taxonomic classification.</title>
        <authorList>
            <person name="Goeker M."/>
        </authorList>
    </citation>
    <scope>NUCLEOTIDE SEQUENCE [LARGE SCALE GENOMIC DNA]</scope>
    <source>
        <strain evidence="4 5">DSM 4737</strain>
    </source>
</reference>
<sequence>MQGLYPPDMADPTTPTVLLSDVEIQRVVADLAHRIAPVIDDETVAVVLLTGGLWFAADLTRALSRVGRQVRFDALWLASYGDGQSSRGRIDVHAPYQRPIAGRRVLILDDVFDTGLSLAEAVRITREAGAADVLTCVFARKPWPEPRAVEPDFVGWEAPNRFLVGYGLDHAGTLRGLPDICALD</sequence>
<dbReference type="GO" id="GO:0000287">
    <property type="term" value="F:magnesium ion binding"/>
    <property type="evidence" value="ECO:0007669"/>
    <property type="project" value="TreeGrafter"/>
</dbReference>
<dbReference type="Pfam" id="PF00156">
    <property type="entry name" value="Pribosyltran"/>
    <property type="match status" value="1"/>
</dbReference>
<dbReference type="GO" id="GO:0005829">
    <property type="term" value="C:cytosol"/>
    <property type="evidence" value="ECO:0007669"/>
    <property type="project" value="TreeGrafter"/>
</dbReference>
<dbReference type="PANTHER" id="PTHR43340">
    <property type="entry name" value="HYPOXANTHINE-GUANINE PHOSPHORIBOSYLTRANSFERASE"/>
    <property type="match status" value="1"/>
</dbReference>